<dbReference type="Proteomes" id="UP000235392">
    <property type="component" value="Unassembled WGS sequence"/>
</dbReference>
<dbReference type="EMBL" id="PGCI01000054">
    <property type="protein sequence ID" value="PLW44808.1"/>
    <property type="molecule type" value="Genomic_DNA"/>
</dbReference>
<name>A0A2N5T0H6_9BASI</name>
<gene>
    <name evidence="2" type="ORF">PCASD_07134</name>
    <name evidence="1" type="ORF">PCASD_20116</name>
</gene>
<dbReference type="EMBL" id="PGCI01000722">
    <property type="protein sequence ID" value="PLW19000.1"/>
    <property type="molecule type" value="Genomic_DNA"/>
</dbReference>
<organism evidence="1 3">
    <name type="scientific">Puccinia coronata f. sp. avenae</name>
    <dbReference type="NCBI Taxonomy" id="200324"/>
    <lineage>
        <taxon>Eukaryota</taxon>
        <taxon>Fungi</taxon>
        <taxon>Dikarya</taxon>
        <taxon>Basidiomycota</taxon>
        <taxon>Pucciniomycotina</taxon>
        <taxon>Pucciniomycetes</taxon>
        <taxon>Pucciniales</taxon>
        <taxon>Pucciniaceae</taxon>
        <taxon>Puccinia</taxon>
    </lineage>
</organism>
<comment type="caution">
    <text evidence="1">The sequence shown here is derived from an EMBL/GenBank/DDBJ whole genome shotgun (WGS) entry which is preliminary data.</text>
</comment>
<proteinExistence type="predicted"/>
<accession>A0A2N5T0H6</accession>
<evidence type="ECO:0000313" key="1">
    <source>
        <dbReference type="EMBL" id="PLW19000.1"/>
    </source>
</evidence>
<sequence>MGPTSSSIRKDLVRSVWHIGLGESDQTSDHLLTGSSSLLAGPSSLLAGSSSLLAGSSSLLAGSSSLLTGPSRLLGLAGEQVTLQAELAQPVPARPAGHLADLAGTACTSSASKSPCRPSWYSLHQLGRQVTLLTELVRPSR</sequence>
<evidence type="ECO:0000313" key="3">
    <source>
        <dbReference type="Proteomes" id="UP000235392"/>
    </source>
</evidence>
<protein>
    <submittedName>
        <fullName evidence="1">Uncharacterized protein</fullName>
    </submittedName>
</protein>
<evidence type="ECO:0000313" key="2">
    <source>
        <dbReference type="EMBL" id="PLW44808.1"/>
    </source>
</evidence>
<dbReference type="AlphaFoldDB" id="A0A2N5T0H6"/>
<reference evidence="1 3" key="1">
    <citation type="submission" date="2017-11" db="EMBL/GenBank/DDBJ databases">
        <title>De novo assembly and phasing of dikaryotic genomes from two isolates of Puccinia coronata f. sp. avenae, the causal agent of oat crown rust.</title>
        <authorList>
            <person name="Miller M.E."/>
            <person name="Zhang Y."/>
            <person name="Omidvar V."/>
            <person name="Sperschneider J."/>
            <person name="Schwessinger B."/>
            <person name="Raley C."/>
            <person name="Palmer J.M."/>
            <person name="Garnica D."/>
            <person name="Upadhyaya N."/>
            <person name="Rathjen J."/>
            <person name="Taylor J.M."/>
            <person name="Park R.F."/>
            <person name="Dodds P.N."/>
            <person name="Hirsch C.D."/>
            <person name="Kianian S.F."/>
            <person name="Figueroa M."/>
        </authorList>
    </citation>
    <scope>NUCLEOTIDE SEQUENCE [LARGE SCALE GENOMIC DNA]</scope>
    <source>
        <strain evidence="1">12SD80</strain>
    </source>
</reference>